<keyword evidence="2" id="KW-1185">Reference proteome</keyword>
<organism evidence="1 2">
    <name type="scientific">Pluteus cervinus</name>
    <dbReference type="NCBI Taxonomy" id="181527"/>
    <lineage>
        <taxon>Eukaryota</taxon>
        <taxon>Fungi</taxon>
        <taxon>Dikarya</taxon>
        <taxon>Basidiomycota</taxon>
        <taxon>Agaricomycotina</taxon>
        <taxon>Agaricomycetes</taxon>
        <taxon>Agaricomycetidae</taxon>
        <taxon>Agaricales</taxon>
        <taxon>Pluteineae</taxon>
        <taxon>Pluteaceae</taxon>
        <taxon>Pluteus</taxon>
    </lineage>
</organism>
<feature type="non-terminal residue" evidence="1">
    <location>
        <position position="1"/>
    </location>
</feature>
<proteinExistence type="predicted"/>
<dbReference type="EMBL" id="ML208798">
    <property type="protein sequence ID" value="TFK60280.1"/>
    <property type="molecule type" value="Genomic_DNA"/>
</dbReference>
<accession>A0ACD3A3I7</accession>
<dbReference type="Proteomes" id="UP000308600">
    <property type="component" value="Unassembled WGS sequence"/>
</dbReference>
<sequence length="155" mass="17136">QPCQCGNVDAIYRCVDCFHSSLLCSTCIVATHTLNPFHRLETWRGTYFSRVSLNSLGGTIHLGHGGQRCPNILPLSGRHITIVHTNGIHTIFTTFCGCLGAQLDLLQLTGARLFPATVDRPDTVLTFAFLEDLHIHVLTSKKSVFDHHSAIQRLT</sequence>
<name>A0ACD3A3I7_9AGAR</name>
<evidence type="ECO:0000313" key="1">
    <source>
        <dbReference type="EMBL" id="TFK60280.1"/>
    </source>
</evidence>
<feature type="non-terminal residue" evidence="1">
    <location>
        <position position="155"/>
    </location>
</feature>
<protein>
    <submittedName>
        <fullName evidence="1">Uncharacterized protein</fullName>
    </submittedName>
</protein>
<evidence type="ECO:0000313" key="2">
    <source>
        <dbReference type="Proteomes" id="UP000308600"/>
    </source>
</evidence>
<reference evidence="1 2" key="1">
    <citation type="journal article" date="2019" name="Nat. Ecol. Evol.">
        <title>Megaphylogeny resolves global patterns of mushroom evolution.</title>
        <authorList>
            <person name="Varga T."/>
            <person name="Krizsan K."/>
            <person name="Foldi C."/>
            <person name="Dima B."/>
            <person name="Sanchez-Garcia M."/>
            <person name="Sanchez-Ramirez S."/>
            <person name="Szollosi G.J."/>
            <person name="Szarkandi J.G."/>
            <person name="Papp V."/>
            <person name="Albert L."/>
            <person name="Andreopoulos W."/>
            <person name="Angelini C."/>
            <person name="Antonin V."/>
            <person name="Barry K.W."/>
            <person name="Bougher N.L."/>
            <person name="Buchanan P."/>
            <person name="Buyck B."/>
            <person name="Bense V."/>
            <person name="Catcheside P."/>
            <person name="Chovatia M."/>
            <person name="Cooper J."/>
            <person name="Damon W."/>
            <person name="Desjardin D."/>
            <person name="Finy P."/>
            <person name="Geml J."/>
            <person name="Haridas S."/>
            <person name="Hughes K."/>
            <person name="Justo A."/>
            <person name="Karasinski D."/>
            <person name="Kautmanova I."/>
            <person name="Kiss B."/>
            <person name="Kocsube S."/>
            <person name="Kotiranta H."/>
            <person name="LaButti K.M."/>
            <person name="Lechner B.E."/>
            <person name="Liimatainen K."/>
            <person name="Lipzen A."/>
            <person name="Lukacs Z."/>
            <person name="Mihaltcheva S."/>
            <person name="Morgado L.N."/>
            <person name="Niskanen T."/>
            <person name="Noordeloos M.E."/>
            <person name="Ohm R.A."/>
            <person name="Ortiz-Santana B."/>
            <person name="Ovrebo C."/>
            <person name="Racz N."/>
            <person name="Riley R."/>
            <person name="Savchenko A."/>
            <person name="Shiryaev A."/>
            <person name="Soop K."/>
            <person name="Spirin V."/>
            <person name="Szebenyi C."/>
            <person name="Tomsovsky M."/>
            <person name="Tulloss R.E."/>
            <person name="Uehling J."/>
            <person name="Grigoriev I.V."/>
            <person name="Vagvolgyi C."/>
            <person name="Papp T."/>
            <person name="Martin F.M."/>
            <person name="Miettinen O."/>
            <person name="Hibbett D.S."/>
            <person name="Nagy L.G."/>
        </authorList>
    </citation>
    <scope>NUCLEOTIDE SEQUENCE [LARGE SCALE GENOMIC DNA]</scope>
    <source>
        <strain evidence="1 2">NL-1719</strain>
    </source>
</reference>
<gene>
    <name evidence="1" type="ORF">BDN72DRAFT_739722</name>
</gene>